<dbReference type="Gene3D" id="2.30.42.10">
    <property type="match status" value="1"/>
</dbReference>
<feature type="transmembrane region" description="Helical" evidence="1">
    <location>
        <begin position="16"/>
        <end position="35"/>
    </location>
</feature>
<evidence type="ECO:0000256" key="1">
    <source>
        <dbReference type="SAM" id="Phobius"/>
    </source>
</evidence>
<feature type="transmembrane region" description="Helical" evidence="1">
    <location>
        <begin position="251"/>
        <end position="281"/>
    </location>
</feature>
<keyword evidence="4" id="KW-1185">Reference proteome</keyword>
<dbReference type="EMBL" id="CP030926">
    <property type="protein sequence ID" value="AXN38739.1"/>
    <property type="molecule type" value="Genomic_DNA"/>
</dbReference>
<evidence type="ECO:0000313" key="3">
    <source>
        <dbReference type="EMBL" id="AXN38739.1"/>
    </source>
</evidence>
<dbReference type="InterPro" id="IPR036034">
    <property type="entry name" value="PDZ_sf"/>
</dbReference>
<feature type="transmembrane region" description="Helical" evidence="1">
    <location>
        <begin position="55"/>
        <end position="72"/>
    </location>
</feature>
<reference evidence="3 4" key="1">
    <citation type="submission" date="2018-07" db="EMBL/GenBank/DDBJ databases">
        <title>The molecular basis for the intramolecular migration of carboxyl group in the catabolism of para-hydroxybenzoate via gentisate.</title>
        <authorList>
            <person name="Zhao H."/>
            <person name="Xu Y."/>
            <person name="Lin S."/>
            <person name="Spain J.C."/>
            <person name="Zhou N.-Y."/>
        </authorList>
    </citation>
    <scope>NUCLEOTIDE SEQUENCE [LARGE SCALE GENOMIC DNA]</scope>
    <source>
        <strain evidence="3 4">PHB-7a</strain>
    </source>
</reference>
<dbReference type="InterPro" id="IPR041489">
    <property type="entry name" value="PDZ_6"/>
</dbReference>
<dbReference type="Proteomes" id="UP000260457">
    <property type="component" value="Chromosome"/>
</dbReference>
<dbReference type="SUPFAM" id="SSF50156">
    <property type="entry name" value="PDZ domain-like"/>
    <property type="match status" value="1"/>
</dbReference>
<organism evidence="3 4">
    <name type="scientific">Peribacillus butanolivorans</name>
    <dbReference type="NCBI Taxonomy" id="421767"/>
    <lineage>
        <taxon>Bacteria</taxon>
        <taxon>Bacillati</taxon>
        <taxon>Bacillota</taxon>
        <taxon>Bacilli</taxon>
        <taxon>Bacillales</taxon>
        <taxon>Bacillaceae</taxon>
        <taxon>Peribacillus</taxon>
    </lineage>
</organism>
<dbReference type="Pfam" id="PF17820">
    <property type="entry name" value="PDZ_6"/>
    <property type="match status" value="1"/>
</dbReference>
<keyword evidence="1" id="KW-1133">Transmembrane helix</keyword>
<sequence length="397" mass="44575">MTTDWLSACLLGLGKLFLHPLLYVSIAYCLFIGYLRVKRERRDFNTKIYRKSMELRALFPQGVIWGLILSFLTLASGIVIPLAALIIVAAVTMIAVLTMNRRFVSPVYTMGVTFFILFFLYDRDIQLPIFQDAFNQLNQSVYPTLVILIGFLLIAEGFLIVSNGSKKISPQLEVSKRGQPIGVYVSQRIWLIPMFVMIPGGELPAPFEWYPVFSIGEVYLSPIVVPFLIGFKQKVHGTLPEQAIRAHGKKVGALGFVITAFAVISNWYPLLAIITVVLALLGREFLHYSQKVSDAKLPFYFSKSKLGVQILGVIPQSPADKMGLVKGEIISKINGIVVREEEELYRALQINRAHCKLEVIGNNEQIRFVQRALFDGEHYELGILFVDDQLKESGQAG</sequence>
<dbReference type="SMART" id="SM00228">
    <property type="entry name" value="PDZ"/>
    <property type="match status" value="1"/>
</dbReference>
<feature type="transmembrane region" description="Helical" evidence="1">
    <location>
        <begin position="78"/>
        <end position="96"/>
    </location>
</feature>
<feature type="domain" description="PDZ" evidence="2">
    <location>
        <begin position="297"/>
        <end position="363"/>
    </location>
</feature>
<protein>
    <submittedName>
        <fullName evidence="3">PDZ domain-containing protein</fullName>
    </submittedName>
</protein>
<name>A0ABM6XKF9_9BACI</name>
<feature type="transmembrane region" description="Helical" evidence="1">
    <location>
        <begin position="210"/>
        <end position="231"/>
    </location>
</feature>
<evidence type="ECO:0000259" key="2">
    <source>
        <dbReference type="SMART" id="SM00228"/>
    </source>
</evidence>
<feature type="transmembrane region" description="Helical" evidence="1">
    <location>
        <begin position="141"/>
        <end position="161"/>
    </location>
</feature>
<accession>A0ABM6XKF9</accession>
<gene>
    <name evidence="3" type="ORF">DTO10_10150</name>
</gene>
<dbReference type="RefSeq" id="WP_116821161.1">
    <property type="nucleotide sequence ID" value="NZ_CP030926.1"/>
</dbReference>
<keyword evidence="1" id="KW-0812">Transmembrane</keyword>
<dbReference type="InterPro" id="IPR001478">
    <property type="entry name" value="PDZ"/>
</dbReference>
<keyword evidence="1" id="KW-0472">Membrane</keyword>
<evidence type="ECO:0000313" key="4">
    <source>
        <dbReference type="Proteomes" id="UP000260457"/>
    </source>
</evidence>
<feature type="transmembrane region" description="Helical" evidence="1">
    <location>
        <begin position="181"/>
        <end position="198"/>
    </location>
</feature>
<feature type="transmembrane region" description="Helical" evidence="1">
    <location>
        <begin position="103"/>
        <end position="121"/>
    </location>
</feature>
<proteinExistence type="predicted"/>